<keyword evidence="6 8" id="KW-0449">Lipoprotein</keyword>
<keyword evidence="3 7" id="KW-0732">Signal</keyword>
<dbReference type="PROSITE" id="PS51257">
    <property type="entry name" value="PROKAR_LIPOPROTEIN"/>
    <property type="match status" value="1"/>
</dbReference>
<evidence type="ECO:0000256" key="2">
    <source>
        <dbReference type="ARBA" id="ARBA00022475"/>
    </source>
</evidence>
<protein>
    <submittedName>
        <fullName evidence="8">Entericidin B membrane lipoprotein</fullName>
    </submittedName>
</protein>
<keyword evidence="9" id="KW-1185">Reference proteome</keyword>
<dbReference type="RefSeq" id="WP_085887776.1">
    <property type="nucleotide sequence ID" value="NZ_FWFN01000003.1"/>
</dbReference>
<feature type="chain" id="PRO_5012168567" evidence="7">
    <location>
        <begin position="21"/>
        <end position="50"/>
    </location>
</feature>
<dbReference type="InterPro" id="IPR012556">
    <property type="entry name" value="Entericidin"/>
</dbReference>
<sequence>MTTRIATRTATVFAALLALAACETVEGAGQDIENAGQAIEGEARETQSQM</sequence>
<dbReference type="Proteomes" id="UP000193963">
    <property type="component" value="Unassembled WGS sequence"/>
</dbReference>
<evidence type="ECO:0000256" key="3">
    <source>
        <dbReference type="ARBA" id="ARBA00022729"/>
    </source>
</evidence>
<dbReference type="EMBL" id="FWFN01000003">
    <property type="protein sequence ID" value="SLN41585.1"/>
    <property type="molecule type" value="Genomic_DNA"/>
</dbReference>
<dbReference type="Pfam" id="PF08085">
    <property type="entry name" value="Entericidin"/>
    <property type="match status" value="1"/>
</dbReference>
<gene>
    <name evidence="8" type="ORF">PSM7751_01917</name>
</gene>
<dbReference type="GO" id="GO:0016020">
    <property type="term" value="C:membrane"/>
    <property type="evidence" value="ECO:0007669"/>
    <property type="project" value="InterPro"/>
</dbReference>
<keyword evidence="4" id="KW-0472">Membrane</keyword>
<keyword evidence="5" id="KW-0564">Palmitate</keyword>
<feature type="signal peptide" evidence="7">
    <location>
        <begin position="1"/>
        <end position="20"/>
    </location>
</feature>
<organism evidence="8 9">
    <name type="scientific">Pseudooceanicola marinus</name>
    <dbReference type="NCBI Taxonomy" id="396013"/>
    <lineage>
        <taxon>Bacteria</taxon>
        <taxon>Pseudomonadati</taxon>
        <taxon>Pseudomonadota</taxon>
        <taxon>Alphaproteobacteria</taxon>
        <taxon>Rhodobacterales</taxon>
        <taxon>Paracoccaceae</taxon>
        <taxon>Pseudooceanicola</taxon>
    </lineage>
</organism>
<dbReference type="AlphaFoldDB" id="A0A1X6Z6I2"/>
<keyword evidence="2" id="KW-1003">Cell membrane</keyword>
<reference evidence="8 9" key="1">
    <citation type="submission" date="2017-03" db="EMBL/GenBank/DDBJ databases">
        <authorList>
            <person name="Afonso C.L."/>
            <person name="Miller P.J."/>
            <person name="Scott M.A."/>
            <person name="Spackman E."/>
            <person name="Goraichik I."/>
            <person name="Dimitrov K.M."/>
            <person name="Suarez D.L."/>
            <person name="Swayne D.E."/>
        </authorList>
    </citation>
    <scope>NUCLEOTIDE SEQUENCE [LARGE SCALE GENOMIC DNA]</scope>
    <source>
        <strain evidence="8 9">CECT 7751</strain>
    </source>
</reference>
<evidence type="ECO:0000256" key="5">
    <source>
        <dbReference type="ARBA" id="ARBA00023139"/>
    </source>
</evidence>
<dbReference type="GO" id="GO:0009636">
    <property type="term" value="P:response to toxic substance"/>
    <property type="evidence" value="ECO:0007669"/>
    <property type="project" value="InterPro"/>
</dbReference>
<evidence type="ECO:0000256" key="1">
    <source>
        <dbReference type="ARBA" id="ARBA00010296"/>
    </source>
</evidence>
<evidence type="ECO:0000256" key="4">
    <source>
        <dbReference type="ARBA" id="ARBA00023136"/>
    </source>
</evidence>
<evidence type="ECO:0000313" key="8">
    <source>
        <dbReference type="EMBL" id="SLN41585.1"/>
    </source>
</evidence>
<comment type="similarity">
    <text evidence="1">Belongs to the EcnA/EcnB lipoprotein family.</text>
</comment>
<evidence type="ECO:0000313" key="9">
    <source>
        <dbReference type="Proteomes" id="UP000193963"/>
    </source>
</evidence>
<proteinExistence type="inferred from homology"/>
<evidence type="ECO:0000256" key="6">
    <source>
        <dbReference type="ARBA" id="ARBA00023288"/>
    </source>
</evidence>
<evidence type="ECO:0000256" key="7">
    <source>
        <dbReference type="SAM" id="SignalP"/>
    </source>
</evidence>
<accession>A0A1X6Z6I2</accession>
<name>A0A1X6Z6I2_9RHOB</name>